<accession>A0ABY8XNI4</accession>
<name>A0ABY8XNI4_9PSEU</name>
<protein>
    <submittedName>
        <fullName evidence="1">Uncharacterized protein</fullName>
    </submittedName>
</protein>
<evidence type="ECO:0000313" key="1">
    <source>
        <dbReference type="EMBL" id="WIV57225.1"/>
    </source>
</evidence>
<keyword evidence="2" id="KW-1185">Reference proteome</keyword>
<reference evidence="1 2" key="1">
    <citation type="submission" date="2023-06" db="EMBL/GenBank/DDBJ databases">
        <authorList>
            <person name="Oyuntsetseg B."/>
            <person name="Kim S.B."/>
        </authorList>
    </citation>
    <scope>NUCLEOTIDE SEQUENCE [LARGE SCALE GENOMIC DNA]</scope>
    <source>
        <strain evidence="1 2">2-2</strain>
    </source>
</reference>
<evidence type="ECO:0000313" key="2">
    <source>
        <dbReference type="Proteomes" id="UP001227101"/>
    </source>
</evidence>
<dbReference type="EMBL" id="CP127173">
    <property type="protein sequence ID" value="WIV57225.1"/>
    <property type="molecule type" value="Genomic_DNA"/>
</dbReference>
<dbReference type="Proteomes" id="UP001227101">
    <property type="component" value="Chromosome"/>
</dbReference>
<dbReference type="RefSeq" id="WP_285454460.1">
    <property type="nucleotide sequence ID" value="NZ_CP127173.1"/>
</dbReference>
<gene>
    <name evidence="1" type="ORF">QP939_00545</name>
</gene>
<organism evidence="1 2">
    <name type="scientific">Amycolatopsis nalaikhensis</name>
    <dbReference type="NCBI Taxonomy" id="715472"/>
    <lineage>
        <taxon>Bacteria</taxon>
        <taxon>Bacillati</taxon>
        <taxon>Actinomycetota</taxon>
        <taxon>Actinomycetes</taxon>
        <taxon>Pseudonocardiales</taxon>
        <taxon>Pseudonocardiaceae</taxon>
        <taxon>Amycolatopsis</taxon>
    </lineage>
</organism>
<dbReference type="InterPro" id="IPR053801">
    <property type="entry name" value="DUF6959"/>
</dbReference>
<proteinExistence type="predicted"/>
<dbReference type="Pfam" id="PF22281">
    <property type="entry name" value="DUF6959"/>
    <property type="match status" value="1"/>
</dbReference>
<sequence length="65" mass="7305">MRLDGRKSPGLLMPGDSLKQVQDAVDELMELRGHDDALQEVAEAIKALSDSYESMMREANLRLPY</sequence>